<organism evidence="2 3">
    <name type="scientific">Fusarium austroafricanum</name>
    <dbReference type="NCBI Taxonomy" id="2364996"/>
    <lineage>
        <taxon>Eukaryota</taxon>
        <taxon>Fungi</taxon>
        <taxon>Dikarya</taxon>
        <taxon>Ascomycota</taxon>
        <taxon>Pezizomycotina</taxon>
        <taxon>Sordariomycetes</taxon>
        <taxon>Hypocreomycetidae</taxon>
        <taxon>Hypocreales</taxon>
        <taxon>Nectriaceae</taxon>
        <taxon>Fusarium</taxon>
        <taxon>Fusarium concolor species complex</taxon>
    </lineage>
</organism>
<gene>
    <name evidence="2" type="ORF">F53441_8624</name>
</gene>
<feature type="region of interest" description="Disordered" evidence="1">
    <location>
        <begin position="41"/>
        <end position="60"/>
    </location>
</feature>
<sequence>MVSVLYEVDSGGDVEIVLKNPDTKNIVPKIALKPCPKLFPKDIPPEKNGDLTQTVPDDETSYPEEDAQLVQYFASYSAIPRPQPLVGERYGSILTDLDNSLFRKENPEKLNKNVEIRMRVSSKHISLASPVLAKELQHTPSAQSTPRTARSIRREIQVNRWDAKAMATVLNIIHGRHAQVPRKITVEFMANVVAFAKYYECLEAVEMSAELWHSINFREGKGLSSDALMWLYISWVFSWEKPFNLMIHRVLPRFQGSFQLNDLPANDLLKKADKLRQEYIKKYLAGLQQLQDTMCLEEGCPKQGSSECSTLAVGSLSRGKIRLTKLNPPFVSPYTGYSIEDVYKLVKEFPEEESFHRAYGVTGMKCLGHMKSYSLCTIHARMKETRESINKEIEKIDLRSF</sequence>
<dbReference type="Proteomes" id="UP000605986">
    <property type="component" value="Unassembled WGS sequence"/>
</dbReference>
<dbReference type="AlphaFoldDB" id="A0A8H4KDP2"/>
<evidence type="ECO:0000313" key="3">
    <source>
        <dbReference type="Proteomes" id="UP000605986"/>
    </source>
</evidence>
<dbReference type="OrthoDB" id="5326346at2759"/>
<comment type="caution">
    <text evidence="2">The sequence shown here is derived from an EMBL/GenBank/DDBJ whole genome shotgun (WGS) entry which is preliminary data.</text>
</comment>
<evidence type="ECO:0008006" key="4">
    <source>
        <dbReference type="Google" id="ProtNLM"/>
    </source>
</evidence>
<evidence type="ECO:0000256" key="1">
    <source>
        <dbReference type="SAM" id="MobiDB-lite"/>
    </source>
</evidence>
<proteinExistence type="predicted"/>
<dbReference type="EMBL" id="JAADJG010000371">
    <property type="protein sequence ID" value="KAF4447874.1"/>
    <property type="molecule type" value="Genomic_DNA"/>
</dbReference>
<evidence type="ECO:0000313" key="2">
    <source>
        <dbReference type="EMBL" id="KAF4447874.1"/>
    </source>
</evidence>
<protein>
    <recommendedName>
        <fullName evidence="4">BTB domain-containing protein</fullName>
    </recommendedName>
</protein>
<reference evidence="2" key="1">
    <citation type="submission" date="2020-01" db="EMBL/GenBank/DDBJ databases">
        <title>Identification and distribution of gene clusters putatively required for synthesis of sphingolipid metabolism inhibitors in phylogenetically diverse species of the filamentous fungus Fusarium.</title>
        <authorList>
            <person name="Kim H.-S."/>
            <person name="Busman M."/>
            <person name="Brown D.W."/>
            <person name="Divon H."/>
            <person name="Uhlig S."/>
            <person name="Proctor R.H."/>
        </authorList>
    </citation>
    <scope>NUCLEOTIDE SEQUENCE</scope>
    <source>
        <strain evidence="2">NRRL 53441</strain>
    </source>
</reference>
<name>A0A8H4KDP2_9HYPO</name>
<accession>A0A8H4KDP2</accession>
<keyword evidence="3" id="KW-1185">Reference proteome</keyword>